<dbReference type="AlphaFoldDB" id="A0A0N1I7X6"/>
<dbReference type="OMA" id="IVWAKWA"/>
<evidence type="ECO:0000313" key="3">
    <source>
        <dbReference type="EMBL" id="KPI88744.1"/>
    </source>
</evidence>
<feature type="region of interest" description="Disordered" evidence="1">
    <location>
        <begin position="1"/>
        <end position="70"/>
    </location>
</feature>
<keyword evidence="2" id="KW-1133">Transmembrane helix</keyword>
<sequence>MPAKRNASAPRSRSRKARSTSRSRTPTRPRSRRATAVTPDPASAASTVATLPETVSSTPRKPKETTPASMWEADAKLMSAMSSGRSHIRSTGVRSLFQGKRGRVWGYWIAIIVFQVLAIVWAKWAIDMYKQYRARGH</sequence>
<feature type="compositionally biased region" description="Basic residues" evidence="1">
    <location>
        <begin position="12"/>
        <end position="33"/>
    </location>
</feature>
<proteinExistence type="predicted"/>
<dbReference type="OrthoDB" id="267953at2759"/>
<dbReference type="Proteomes" id="UP000038009">
    <property type="component" value="Unassembled WGS sequence"/>
</dbReference>
<feature type="transmembrane region" description="Helical" evidence="2">
    <location>
        <begin position="105"/>
        <end position="126"/>
    </location>
</feature>
<evidence type="ECO:0008006" key="5">
    <source>
        <dbReference type="Google" id="ProtNLM"/>
    </source>
</evidence>
<keyword evidence="2" id="KW-0472">Membrane</keyword>
<accession>A0A0N1I7X6</accession>
<feature type="compositionally biased region" description="Polar residues" evidence="1">
    <location>
        <begin position="44"/>
        <end position="59"/>
    </location>
</feature>
<gene>
    <name evidence="3" type="ORF">ABL78_2123</name>
</gene>
<evidence type="ECO:0000256" key="2">
    <source>
        <dbReference type="SAM" id="Phobius"/>
    </source>
</evidence>
<protein>
    <recommendedName>
        <fullName evidence="5">Transmembrane protein</fullName>
    </recommendedName>
</protein>
<evidence type="ECO:0000313" key="4">
    <source>
        <dbReference type="Proteomes" id="UP000038009"/>
    </source>
</evidence>
<keyword evidence="2" id="KW-0812">Transmembrane</keyword>
<keyword evidence="4" id="KW-1185">Reference proteome</keyword>
<dbReference type="EMBL" id="LJSK01000041">
    <property type="protein sequence ID" value="KPI88744.1"/>
    <property type="molecule type" value="Genomic_DNA"/>
</dbReference>
<organism evidence="3 4">
    <name type="scientific">Leptomonas seymouri</name>
    <dbReference type="NCBI Taxonomy" id="5684"/>
    <lineage>
        <taxon>Eukaryota</taxon>
        <taxon>Discoba</taxon>
        <taxon>Euglenozoa</taxon>
        <taxon>Kinetoplastea</taxon>
        <taxon>Metakinetoplastina</taxon>
        <taxon>Trypanosomatida</taxon>
        <taxon>Trypanosomatidae</taxon>
        <taxon>Leishmaniinae</taxon>
        <taxon>Leptomonas</taxon>
    </lineage>
</organism>
<reference evidence="3 4" key="1">
    <citation type="journal article" date="2015" name="PLoS Pathog.">
        <title>Leptomonas seymouri: Adaptations to the Dixenous Life Cycle Analyzed by Genome Sequencing, Transcriptome Profiling and Co-infection with Leishmania donovani.</title>
        <authorList>
            <person name="Kraeva N."/>
            <person name="Butenko A."/>
            <person name="Hlavacova J."/>
            <person name="Kostygov A."/>
            <person name="Myskova J."/>
            <person name="Grybchuk D."/>
            <person name="Lestinova T."/>
            <person name="Votypka J."/>
            <person name="Volf P."/>
            <person name="Opperdoes F."/>
            <person name="Flegontov P."/>
            <person name="Lukes J."/>
            <person name="Yurchenko V."/>
        </authorList>
    </citation>
    <scope>NUCLEOTIDE SEQUENCE [LARGE SCALE GENOMIC DNA]</scope>
    <source>
        <strain evidence="3 4">ATCC 30220</strain>
    </source>
</reference>
<comment type="caution">
    <text evidence="3">The sequence shown here is derived from an EMBL/GenBank/DDBJ whole genome shotgun (WGS) entry which is preliminary data.</text>
</comment>
<feature type="compositionally biased region" description="Low complexity" evidence="1">
    <location>
        <begin position="1"/>
        <end position="11"/>
    </location>
</feature>
<evidence type="ECO:0000256" key="1">
    <source>
        <dbReference type="SAM" id="MobiDB-lite"/>
    </source>
</evidence>
<name>A0A0N1I7X6_LEPSE</name>
<dbReference type="VEuPathDB" id="TriTrypDB:Lsey_0041_0040"/>